<gene>
    <name evidence="1" type="ORF">TL16_g12558</name>
</gene>
<organism evidence="1 2">
    <name type="scientific">Triparma laevis f. inornata</name>
    <dbReference type="NCBI Taxonomy" id="1714386"/>
    <lineage>
        <taxon>Eukaryota</taxon>
        <taxon>Sar</taxon>
        <taxon>Stramenopiles</taxon>
        <taxon>Ochrophyta</taxon>
        <taxon>Bolidophyceae</taxon>
        <taxon>Parmales</taxon>
        <taxon>Triparmaceae</taxon>
        <taxon>Triparma</taxon>
    </lineage>
</organism>
<proteinExistence type="predicted"/>
<evidence type="ECO:0000313" key="1">
    <source>
        <dbReference type="EMBL" id="GMH93183.1"/>
    </source>
</evidence>
<dbReference type="Proteomes" id="UP001162640">
    <property type="component" value="Unassembled WGS sequence"/>
</dbReference>
<reference evidence="2" key="1">
    <citation type="journal article" date="2023" name="Commun. Biol.">
        <title>Genome analysis of Parmales, the sister group of diatoms, reveals the evolutionary specialization of diatoms from phago-mixotrophs to photoautotrophs.</title>
        <authorList>
            <person name="Ban H."/>
            <person name="Sato S."/>
            <person name="Yoshikawa S."/>
            <person name="Yamada K."/>
            <person name="Nakamura Y."/>
            <person name="Ichinomiya M."/>
            <person name="Sato N."/>
            <person name="Blanc-Mathieu R."/>
            <person name="Endo H."/>
            <person name="Kuwata A."/>
            <person name="Ogata H."/>
        </authorList>
    </citation>
    <scope>NUCLEOTIDE SEQUENCE [LARGE SCALE GENOMIC DNA]</scope>
</reference>
<comment type="caution">
    <text evidence="1">The sequence shown here is derived from an EMBL/GenBank/DDBJ whole genome shotgun (WGS) entry which is preliminary data.</text>
</comment>
<sequence length="95" mass="11267">MDIEKGEFLQKDSDFRSYEWTQGRRMTVRCIVQDKNGDNQLPLENKEHLRGKTKNRLKHSFSKYNFFMHVFEKYVNDSFSFAAALFSLASGVLRH</sequence>
<name>A0A9W7EVE6_9STRA</name>
<dbReference type="EMBL" id="BLQM01000516">
    <property type="protein sequence ID" value="GMH93183.1"/>
    <property type="molecule type" value="Genomic_DNA"/>
</dbReference>
<accession>A0A9W7EVE6</accession>
<dbReference type="AlphaFoldDB" id="A0A9W7EVE6"/>
<protein>
    <submittedName>
        <fullName evidence="1">Uncharacterized protein</fullName>
    </submittedName>
</protein>
<evidence type="ECO:0000313" key="2">
    <source>
        <dbReference type="Proteomes" id="UP001162640"/>
    </source>
</evidence>